<dbReference type="EMBL" id="MJIL01000083">
    <property type="protein sequence ID" value="OLQ74462.1"/>
    <property type="molecule type" value="Genomic_DNA"/>
</dbReference>
<evidence type="ECO:0000313" key="1">
    <source>
        <dbReference type="EMBL" id="OLQ74462.1"/>
    </source>
</evidence>
<evidence type="ECO:0000313" key="2">
    <source>
        <dbReference type="Proteomes" id="UP000186905"/>
    </source>
</evidence>
<protein>
    <submittedName>
        <fullName evidence="1">Uncharacterized protein</fullName>
    </submittedName>
</protein>
<reference evidence="1 2" key="1">
    <citation type="submission" date="2016-09" db="EMBL/GenBank/DDBJ databases">
        <title>Photobacterium proteolyticum sp. nov. a protease producing bacterium isolated from ocean sediments of Laizhou Bay.</title>
        <authorList>
            <person name="Li Y."/>
        </authorList>
    </citation>
    <scope>NUCLEOTIDE SEQUENCE [LARGE SCALE GENOMIC DNA]</scope>
    <source>
        <strain evidence="1 2">13-12</strain>
    </source>
</reference>
<name>A0A1Q9GJ31_9GAMM</name>
<dbReference type="RefSeq" id="WP_075765484.1">
    <property type="nucleotide sequence ID" value="NZ_MJIL01000083.1"/>
</dbReference>
<keyword evidence="2" id="KW-1185">Reference proteome</keyword>
<dbReference type="Proteomes" id="UP000186905">
    <property type="component" value="Unassembled WGS sequence"/>
</dbReference>
<dbReference type="OrthoDB" id="7060547at2"/>
<comment type="caution">
    <text evidence="1">The sequence shown here is derived from an EMBL/GenBank/DDBJ whole genome shotgun (WGS) entry which is preliminary data.</text>
</comment>
<gene>
    <name evidence="1" type="ORF">BIT28_13660</name>
</gene>
<accession>A0A1Q9GJ31</accession>
<dbReference type="AlphaFoldDB" id="A0A1Q9GJ31"/>
<sequence>MKKTLVEVKTLDEHICVKDNAIYLDGSIILTPSARDELNKRGIVIVHGSPKEPDAAQCAIDCTCEECIKQAANGSTEKFFYSIAAILKQDFGVEDVKQLQEMSCRIVKAINKQ</sequence>
<proteinExistence type="predicted"/>
<dbReference type="STRING" id="1903952.BIT28_13660"/>
<organism evidence="1 2">
    <name type="scientific">Photobacterium proteolyticum</name>
    <dbReference type="NCBI Taxonomy" id="1903952"/>
    <lineage>
        <taxon>Bacteria</taxon>
        <taxon>Pseudomonadati</taxon>
        <taxon>Pseudomonadota</taxon>
        <taxon>Gammaproteobacteria</taxon>
        <taxon>Vibrionales</taxon>
        <taxon>Vibrionaceae</taxon>
        <taxon>Photobacterium</taxon>
    </lineage>
</organism>